<comment type="caution">
    <text evidence="3">The sequence shown here is derived from an EMBL/GenBank/DDBJ whole genome shotgun (WGS) entry which is preliminary data.</text>
</comment>
<dbReference type="RefSeq" id="WP_379735116.1">
    <property type="nucleotide sequence ID" value="NZ_JBHRVV010000001.1"/>
</dbReference>
<keyword evidence="1" id="KW-0472">Membrane</keyword>
<evidence type="ECO:0000256" key="1">
    <source>
        <dbReference type="SAM" id="Phobius"/>
    </source>
</evidence>
<feature type="domain" description="DUF3592" evidence="2">
    <location>
        <begin position="36"/>
        <end position="102"/>
    </location>
</feature>
<reference evidence="4" key="1">
    <citation type="journal article" date="2019" name="Int. J. Syst. Evol. Microbiol.">
        <title>The Global Catalogue of Microorganisms (GCM) 10K type strain sequencing project: providing services to taxonomists for standard genome sequencing and annotation.</title>
        <authorList>
            <consortium name="The Broad Institute Genomics Platform"/>
            <consortium name="The Broad Institute Genome Sequencing Center for Infectious Disease"/>
            <person name="Wu L."/>
            <person name="Ma J."/>
        </authorList>
    </citation>
    <scope>NUCLEOTIDE SEQUENCE [LARGE SCALE GENOMIC DNA]</scope>
    <source>
        <strain evidence="4">CCM 7480</strain>
    </source>
</reference>
<sequence length="151" mass="16461">MALVAWLCVCALPVWKIMECAGEIVRGRASLGWQAAPGRIVYAELRAHGKGGKMPAIGYSYRAGGRTWVAHRIEATSGYSPLQATKLVERFPPGAEVTAYHDGQGEAVLIRGVRASSWFGLVLSLLWLWAVLAVTWYEAARVVARRRIPGA</sequence>
<keyword evidence="1" id="KW-0812">Transmembrane</keyword>
<dbReference type="InterPro" id="IPR021994">
    <property type="entry name" value="DUF3592"/>
</dbReference>
<dbReference type="Pfam" id="PF12158">
    <property type="entry name" value="DUF3592"/>
    <property type="match status" value="1"/>
</dbReference>
<evidence type="ECO:0000313" key="4">
    <source>
        <dbReference type="Proteomes" id="UP001595665"/>
    </source>
</evidence>
<feature type="transmembrane region" description="Helical" evidence="1">
    <location>
        <begin position="118"/>
        <end position="137"/>
    </location>
</feature>
<accession>A0ABV7PJ23</accession>
<keyword evidence="1" id="KW-1133">Transmembrane helix</keyword>
<dbReference type="EMBL" id="JBHRVV010000001">
    <property type="protein sequence ID" value="MFC3458655.1"/>
    <property type="molecule type" value="Genomic_DNA"/>
</dbReference>
<protein>
    <submittedName>
        <fullName evidence="3">DUF3592 domain-containing protein</fullName>
    </submittedName>
</protein>
<evidence type="ECO:0000259" key="2">
    <source>
        <dbReference type="Pfam" id="PF12158"/>
    </source>
</evidence>
<name>A0ABV7PJ23_9BURK</name>
<gene>
    <name evidence="3" type="ORF">ACFOPH_10435</name>
</gene>
<dbReference type="Proteomes" id="UP001595665">
    <property type="component" value="Unassembled WGS sequence"/>
</dbReference>
<proteinExistence type="predicted"/>
<evidence type="ECO:0000313" key="3">
    <source>
        <dbReference type="EMBL" id="MFC3458655.1"/>
    </source>
</evidence>
<organism evidence="3 4">
    <name type="scientific">Massilia haematophila</name>
    <dbReference type="NCBI Taxonomy" id="457923"/>
    <lineage>
        <taxon>Bacteria</taxon>
        <taxon>Pseudomonadati</taxon>
        <taxon>Pseudomonadota</taxon>
        <taxon>Betaproteobacteria</taxon>
        <taxon>Burkholderiales</taxon>
        <taxon>Oxalobacteraceae</taxon>
        <taxon>Telluria group</taxon>
        <taxon>Massilia</taxon>
    </lineage>
</organism>
<keyword evidence="4" id="KW-1185">Reference proteome</keyword>